<evidence type="ECO:0000313" key="2">
    <source>
        <dbReference type="EMBL" id="BDT63029.1"/>
    </source>
</evidence>
<feature type="region of interest" description="Disordered" evidence="1">
    <location>
        <begin position="1"/>
        <end position="22"/>
    </location>
</feature>
<name>A0A9C7C064_9VIRU</name>
<dbReference type="EMBL" id="LC738880">
    <property type="protein sequence ID" value="BDT63029.1"/>
    <property type="molecule type" value="Genomic_DNA"/>
</dbReference>
<protein>
    <submittedName>
        <fullName evidence="2">Uncharacterized protein</fullName>
    </submittedName>
</protein>
<reference evidence="2" key="1">
    <citation type="submission" date="2022-10" db="EMBL/GenBank/DDBJ databases">
        <title>Genome sequences of endogenous nimaviruses in decapod crustaceans.</title>
        <authorList>
            <person name="Kawato S."/>
            <person name="Nozaki R."/>
            <person name="Kondo H."/>
            <person name="Hirono I."/>
        </authorList>
    </citation>
    <scope>NUCLEOTIDE SEQUENCE</scope>
    <source>
        <strain evidence="2">Ube2021</strain>
    </source>
</reference>
<evidence type="ECO:0000256" key="1">
    <source>
        <dbReference type="SAM" id="MobiDB-lite"/>
    </source>
</evidence>
<proteinExistence type="predicted"/>
<accession>A0A9C7C064</accession>
<sequence>MLLFTSGHKQHEEYAGPPRARPPTLLSQDHLYFNAQSAYNWRMLLFISGDKEHEEFKGSLSRIYDHRIMTPPPGMMHHFVLHDPSVTDGIF</sequence>
<organism evidence="2">
    <name type="scientific">Trachysalambria curvirostris nimavirus</name>
    <dbReference type="NCBI Taxonomy" id="2984282"/>
    <lineage>
        <taxon>Viruses</taxon>
        <taxon>Viruses incertae sedis</taxon>
        <taxon>Naldaviricetes</taxon>
        <taxon>Nimaviridae</taxon>
    </lineage>
</organism>